<dbReference type="EMBL" id="JAGVSJ010000030">
    <property type="protein sequence ID" value="MBX8632497.1"/>
    <property type="molecule type" value="Genomic_DNA"/>
</dbReference>
<dbReference type="PANTHER" id="PTHR10961:SF46">
    <property type="entry name" value="PEROXISOMAL SARCOSINE OXIDASE"/>
    <property type="match status" value="1"/>
</dbReference>
<feature type="domain" description="FAD dependent oxidoreductase" evidence="5">
    <location>
        <begin position="5"/>
        <end position="365"/>
    </location>
</feature>
<evidence type="ECO:0000256" key="4">
    <source>
        <dbReference type="ARBA" id="ARBA00023002"/>
    </source>
</evidence>
<organism evidence="6 7">
    <name type="scientific">Candidatus Sysuiplasma superficiale</name>
    <dbReference type="NCBI Taxonomy" id="2823368"/>
    <lineage>
        <taxon>Archaea</taxon>
        <taxon>Methanobacteriati</taxon>
        <taxon>Thermoplasmatota</taxon>
        <taxon>Thermoplasmata</taxon>
        <taxon>Candidatus Sysuiplasmatales</taxon>
        <taxon>Candidatus Sysuiplasmataceae</taxon>
        <taxon>Candidatus Sysuiplasma</taxon>
    </lineage>
</organism>
<dbReference type="Gene3D" id="3.30.9.10">
    <property type="entry name" value="D-Amino Acid Oxidase, subunit A, domain 2"/>
    <property type="match status" value="1"/>
</dbReference>
<protein>
    <submittedName>
        <fullName evidence="6">FAD-binding oxidoreductase</fullName>
    </submittedName>
</protein>
<proteinExistence type="predicted"/>
<comment type="cofactor">
    <cofactor evidence="1">
        <name>FAD</name>
        <dbReference type="ChEBI" id="CHEBI:57692"/>
    </cofactor>
</comment>
<evidence type="ECO:0000259" key="5">
    <source>
        <dbReference type="Pfam" id="PF01266"/>
    </source>
</evidence>
<dbReference type="Gene3D" id="3.50.50.60">
    <property type="entry name" value="FAD/NAD(P)-binding domain"/>
    <property type="match status" value="1"/>
</dbReference>
<keyword evidence="3" id="KW-0274">FAD</keyword>
<dbReference type="InterPro" id="IPR036188">
    <property type="entry name" value="FAD/NAD-bd_sf"/>
</dbReference>
<dbReference type="Pfam" id="PF01266">
    <property type="entry name" value="DAO"/>
    <property type="match status" value="1"/>
</dbReference>
<sequence length="393" mass="43374">MKYEVVVIGGGTWGCSTAYHLARMKRSVAVIERGYVPYGQSGHTSAIIRQFYVNPATARMARMSLEFFRHFSEYTGYNAFFKQTGMLAISDDVDALRRTVDVMKSEGIKCKIIDKDEANLLEPSMTVASDEVVAYEPDAGFANPVATAVGFSRAAEALGARIYQGTEVLSIEAKSSSWSVRTNSGEFDCEKLVVAAGTNTPRLLSQLGMRLPVFFLPFPVCYFMRPEGTNSAQRVIFDTVNNYYSKPEGDQILLGAMHSEMSYGETHDFALPENMRWSSCDPDFTGRVSYDTASAYSAGLAARFPEMSSARICRDFMPYIDITPDWEPIIDNASSFGFPSLYLGCGSSGHGFKLSPMAGRLLAELVEYGESRSMDTSAYSLSRKALKNEQSEN</sequence>
<evidence type="ECO:0000313" key="7">
    <source>
        <dbReference type="Proteomes" id="UP000716004"/>
    </source>
</evidence>
<dbReference type="PANTHER" id="PTHR10961">
    <property type="entry name" value="PEROXISOMAL SARCOSINE OXIDASE"/>
    <property type="match status" value="1"/>
</dbReference>
<dbReference type="GO" id="GO:0008115">
    <property type="term" value="F:sarcosine oxidase activity"/>
    <property type="evidence" value="ECO:0007669"/>
    <property type="project" value="TreeGrafter"/>
</dbReference>
<accession>A0A8J7YKT1</accession>
<evidence type="ECO:0000256" key="3">
    <source>
        <dbReference type="ARBA" id="ARBA00022827"/>
    </source>
</evidence>
<evidence type="ECO:0000256" key="1">
    <source>
        <dbReference type="ARBA" id="ARBA00001974"/>
    </source>
</evidence>
<dbReference type="SUPFAM" id="SSF51905">
    <property type="entry name" value="FAD/NAD(P)-binding domain"/>
    <property type="match status" value="1"/>
</dbReference>
<dbReference type="Proteomes" id="UP000716004">
    <property type="component" value="Unassembled WGS sequence"/>
</dbReference>
<dbReference type="InterPro" id="IPR045170">
    <property type="entry name" value="MTOX"/>
</dbReference>
<keyword evidence="4" id="KW-0560">Oxidoreductase</keyword>
<reference evidence="6" key="1">
    <citation type="submission" date="2021-04" db="EMBL/GenBank/DDBJ databases">
        <title>Genomic insights into ecological role and evolution of a novel Thermoplasmata order Candidatus Sysuiplasmatales.</title>
        <authorList>
            <person name="Yuan Y."/>
        </authorList>
    </citation>
    <scope>NUCLEOTIDE SEQUENCE</scope>
    <source>
        <strain evidence="6">YP2-bin.285</strain>
    </source>
</reference>
<keyword evidence="2" id="KW-0285">Flavoprotein</keyword>
<gene>
    <name evidence="6" type="ORF">J9259_08305</name>
</gene>
<dbReference type="GO" id="GO:0050660">
    <property type="term" value="F:flavin adenine dinucleotide binding"/>
    <property type="evidence" value="ECO:0007669"/>
    <property type="project" value="InterPro"/>
</dbReference>
<evidence type="ECO:0000313" key="6">
    <source>
        <dbReference type="EMBL" id="MBX8632497.1"/>
    </source>
</evidence>
<name>A0A8J7YKT1_9ARCH</name>
<comment type="caution">
    <text evidence="6">The sequence shown here is derived from an EMBL/GenBank/DDBJ whole genome shotgun (WGS) entry which is preliminary data.</text>
</comment>
<evidence type="ECO:0000256" key="2">
    <source>
        <dbReference type="ARBA" id="ARBA00022630"/>
    </source>
</evidence>
<dbReference type="AlphaFoldDB" id="A0A8J7YKT1"/>
<dbReference type="InterPro" id="IPR006076">
    <property type="entry name" value="FAD-dep_OxRdtase"/>
</dbReference>